<evidence type="ECO:0000256" key="1">
    <source>
        <dbReference type="ARBA" id="ARBA00001974"/>
    </source>
</evidence>
<evidence type="ECO:0000259" key="17">
    <source>
        <dbReference type="Pfam" id="PF07992"/>
    </source>
</evidence>
<feature type="domain" description="FAD/NAD(P)-binding" evidence="17">
    <location>
        <begin position="36"/>
        <end position="148"/>
    </location>
</feature>
<proteinExistence type="inferred from homology"/>
<dbReference type="GO" id="GO:0106436">
    <property type="term" value="F:glutathione-dependent sulfide quinone oxidoreductase activity"/>
    <property type="evidence" value="ECO:0007669"/>
    <property type="project" value="UniProtKB-EC"/>
</dbReference>
<keyword evidence="5" id="KW-0274">FAD</keyword>
<evidence type="ECO:0000256" key="14">
    <source>
        <dbReference type="ARBA" id="ARBA00066447"/>
    </source>
</evidence>
<dbReference type="RefSeq" id="XP_013411572.1">
    <property type="nucleotide sequence ID" value="XM_013556118.1"/>
</dbReference>
<evidence type="ECO:0000256" key="7">
    <source>
        <dbReference type="ARBA" id="ARBA00023002"/>
    </source>
</evidence>
<comment type="catalytic activity">
    <reaction evidence="9">
        <text>ubiquinone-10 + hydrogen sulfide + sulfite + 2 H(+) = ubiquinol-10 + thiosulfate</text>
        <dbReference type="Rhea" id="RHEA:38359"/>
        <dbReference type="ChEBI" id="CHEBI:15378"/>
        <dbReference type="ChEBI" id="CHEBI:17359"/>
        <dbReference type="ChEBI" id="CHEBI:29919"/>
        <dbReference type="ChEBI" id="CHEBI:33542"/>
        <dbReference type="ChEBI" id="CHEBI:46245"/>
        <dbReference type="ChEBI" id="CHEBI:64183"/>
    </reaction>
    <physiologicalReaction direction="left-to-right" evidence="9">
        <dbReference type="Rhea" id="RHEA:38360"/>
    </physiologicalReaction>
</comment>
<accession>A0A1S3JMH7</accession>
<evidence type="ECO:0000256" key="5">
    <source>
        <dbReference type="ARBA" id="ARBA00022827"/>
    </source>
</evidence>
<evidence type="ECO:0000256" key="15">
    <source>
        <dbReference type="ARBA" id="ARBA00070160"/>
    </source>
</evidence>
<dbReference type="Gene3D" id="3.50.50.60">
    <property type="entry name" value="FAD/NAD(P)-binding domain"/>
    <property type="match status" value="2"/>
</dbReference>
<evidence type="ECO:0000256" key="16">
    <source>
        <dbReference type="ARBA" id="ARBA00082958"/>
    </source>
</evidence>
<sequence>MAGSRGATLLLRCAAPKPFKVSYFSTSSRLGAQNYELVVVGSGAGGSAIASKFGSKLGKGKVAVIEPSDVHYNQAMFTLIGGGLKKMENSARPMSSVIPDTCDWFKDKAMEFDPKNDIVTTAAGDQIKYQFLVVAMGLQLHYEYIKGLPEAFDVDPYLVTNYSPKYVSRTINGIETFKGGNAVFTLPNTPIKCAGAPQKIMYLAESKWKASGIKNKTKLIYNTALGVMFSAPKYAKVLEQICKERGIEVNFKRNLVEVRPDKKEADFMKLDTGETYTLPYDFMHVTPPMTPPTELMNSPIVDPTGYVNVNKNTLQHVVYPNIFAIGDCTNVPTSKTAAAAASQCGVLRRNITAAMNGKELVPKYDGYTSCPLVTSYETCVMAEFGFDGHPMETFPFNQAKERRTMLLTKKHVLPVCYNLMLKGWWEGPAPFRKLFHLGLTK</sequence>
<feature type="domain" description="FAD/NAD(P)-binding" evidence="17">
    <location>
        <begin position="229"/>
        <end position="339"/>
    </location>
</feature>
<dbReference type="FunFam" id="3.50.50.60:FF:000034">
    <property type="entry name" value="sulfide:quinone oxidoreductase, mitochondrial"/>
    <property type="match status" value="1"/>
</dbReference>
<evidence type="ECO:0000313" key="19">
    <source>
        <dbReference type="RefSeq" id="XP_013411572.1"/>
    </source>
</evidence>
<keyword evidence="18" id="KW-1185">Reference proteome</keyword>
<gene>
    <name evidence="19" type="primary">LOC106174519</name>
</gene>
<dbReference type="GO" id="GO:0070224">
    <property type="term" value="F:sulfide:quinone oxidoreductase activity"/>
    <property type="evidence" value="ECO:0007669"/>
    <property type="project" value="TreeGrafter"/>
</dbReference>
<name>A0A1S3JMH7_LINAN</name>
<evidence type="ECO:0000256" key="10">
    <source>
        <dbReference type="ARBA" id="ARBA00052810"/>
    </source>
</evidence>
<dbReference type="GO" id="GO:0048038">
    <property type="term" value="F:quinone binding"/>
    <property type="evidence" value="ECO:0007669"/>
    <property type="project" value="UniProtKB-KW"/>
</dbReference>
<keyword evidence="3" id="KW-0285">Flavoprotein</keyword>
<evidence type="ECO:0000256" key="2">
    <source>
        <dbReference type="ARBA" id="ARBA00004173"/>
    </source>
</evidence>
<protein>
    <recommendedName>
        <fullName evidence="15">Sulfide:quinone oxidoreductase, mitochondrial</fullName>
        <ecNumber evidence="14">1.8.5.8</ecNumber>
    </recommendedName>
    <alternativeName>
        <fullName evidence="16">Sulfide quinone oxidoreductase</fullName>
    </alternativeName>
</protein>
<evidence type="ECO:0000256" key="13">
    <source>
        <dbReference type="ARBA" id="ARBA00060891"/>
    </source>
</evidence>
<comment type="similarity">
    <text evidence="13">Belongs to the SQRD family.</text>
</comment>
<keyword evidence="7" id="KW-0560">Oxidoreductase</keyword>
<evidence type="ECO:0000256" key="8">
    <source>
        <dbReference type="ARBA" id="ARBA00023128"/>
    </source>
</evidence>
<dbReference type="PANTHER" id="PTHR10632">
    <property type="entry name" value="SULFIDE:QUINONE OXIDOREDUCTASE"/>
    <property type="match status" value="1"/>
</dbReference>
<comment type="catalytic activity">
    <reaction evidence="10">
        <text>ubiquinone-10 + hydrogen sulfide + glutathione + H(+) = S-sulfanylglutathione + ubiquinol-10</text>
        <dbReference type="Rhea" id="RHEA:62608"/>
        <dbReference type="ChEBI" id="CHEBI:15378"/>
        <dbReference type="ChEBI" id="CHEBI:29919"/>
        <dbReference type="ChEBI" id="CHEBI:46245"/>
        <dbReference type="ChEBI" id="CHEBI:57925"/>
        <dbReference type="ChEBI" id="CHEBI:58905"/>
        <dbReference type="ChEBI" id="CHEBI:64183"/>
    </reaction>
    <physiologicalReaction direction="left-to-right" evidence="10">
        <dbReference type="Rhea" id="RHEA:62609"/>
    </physiologicalReaction>
</comment>
<keyword evidence="8" id="KW-0496">Mitochondrion</keyword>
<evidence type="ECO:0000256" key="6">
    <source>
        <dbReference type="ARBA" id="ARBA00022946"/>
    </source>
</evidence>
<evidence type="ECO:0000256" key="3">
    <source>
        <dbReference type="ARBA" id="ARBA00022630"/>
    </source>
</evidence>
<dbReference type="GeneID" id="106174519"/>
<dbReference type="Proteomes" id="UP000085678">
    <property type="component" value="Unplaced"/>
</dbReference>
<dbReference type="InterPro" id="IPR036188">
    <property type="entry name" value="FAD/NAD-bd_sf"/>
</dbReference>
<keyword evidence="6" id="KW-0809">Transit peptide</keyword>
<evidence type="ECO:0000256" key="11">
    <source>
        <dbReference type="ARBA" id="ARBA00052986"/>
    </source>
</evidence>
<evidence type="ECO:0000313" key="18">
    <source>
        <dbReference type="Proteomes" id="UP000085678"/>
    </source>
</evidence>
<comment type="subcellular location">
    <subcellularLocation>
        <location evidence="2">Mitochondrion</location>
    </subcellularLocation>
</comment>
<comment type="catalytic activity">
    <reaction evidence="11">
        <text>a quinone + hydrogen sulfide + glutathione + H(+) = S-sulfanylglutathione + a quinol</text>
        <dbReference type="Rhea" id="RHEA:55156"/>
        <dbReference type="ChEBI" id="CHEBI:15378"/>
        <dbReference type="ChEBI" id="CHEBI:24646"/>
        <dbReference type="ChEBI" id="CHEBI:29919"/>
        <dbReference type="ChEBI" id="CHEBI:57925"/>
        <dbReference type="ChEBI" id="CHEBI:58905"/>
        <dbReference type="ChEBI" id="CHEBI:132124"/>
        <dbReference type="EC" id="1.8.5.8"/>
    </reaction>
    <physiologicalReaction direction="left-to-right" evidence="11">
        <dbReference type="Rhea" id="RHEA:55157"/>
    </physiologicalReaction>
</comment>
<evidence type="ECO:0000256" key="4">
    <source>
        <dbReference type="ARBA" id="ARBA00022719"/>
    </source>
</evidence>
<dbReference type="GO" id="GO:0071949">
    <property type="term" value="F:FAD binding"/>
    <property type="evidence" value="ECO:0007669"/>
    <property type="project" value="TreeGrafter"/>
</dbReference>
<comment type="function">
    <text evidence="12">Catalyzes the oxidation of hydrogen sulfide with the help of a quinone, such as ubiquinone-10, giving rise to thiosulfate and ultimately to sulfane (molecular sulfur) atoms. Requires an additional electron acceptor; can use sulfite, sulfide or cyanide (in vitro). It is believed the in vivo electron acceptor is glutathione.</text>
</comment>
<dbReference type="InParanoid" id="A0A1S3JMH7"/>
<evidence type="ECO:0000256" key="9">
    <source>
        <dbReference type="ARBA" id="ARBA00051038"/>
    </source>
</evidence>
<dbReference type="AlphaFoldDB" id="A0A1S3JMH7"/>
<dbReference type="GO" id="GO:0005739">
    <property type="term" value="C:mitochondrion"/>
    <property type="evidence" value="ECO:0007669"/>
    <property type="project" value="UniProtKB-SubCell"/>
</dbReference>
<comment type="cofactor">
    <cofactor evidence="1">
        <name>FAD</name>
        <dbReference type="ChEBI" id="CHEBI:57692"/>
    </cofactor>
</comment>
<dbReference type="SUPFAM" id="SSF51905">
    <property type="entry name" value="FAD/NAD(P)-binding domain"/>
    <property type="match status" value="1"/>
</dbReference>
<dbReference type="OrthoDB" id="5376590at2759"/>
<dbReference type="InterPro" id="IPR023753">
    <property type="entry name" value="FAD/NAD-binding_dom"/>
</dbReference>
<dbReference type="KEGG" id="lak:106174519"/>
<dbReference type="PANTHER" id="PTHR10632:SF2">
    <property type="entry name" value="SULFIDE:QUINONE OXIDOREDUCTASE, MITOCHONDRIAL"/>
    <property type="match status" value="1"/>
</dbReference>
<keyword evidence="4" id="KW-0874">Quinone</keyword>
<dbReference type="EC" id="1.8.5.8" evidence="14"/>
<dbReference type="InterPro" id="IPR015904">
    <property type="entry name" value="Sulphide_quinone_reductase"/>
</dbReference>
<reference evidence="19" key="1">
    <citation type="submission" date="2025-08" db="UniProtKB">
        <authorList>
            <consortium name="RefSeq"/>
        </authorList>
    </citation>
    <scope>IDENTIFICATION</scope>
    <source>
        <tissue evidence="19">Gonads</tissue>
    </source>
</reference>
<dbReference type="FunCoup" id="A0A1S3JMH7">
    <property type="interactions" value="543"/>
</dbReference>
<dbReference type="STRING" id="7574.A0A1S3JMH7"/>
<dbReference type="GO" id="GO:0070221">
    <property type="term" value="P:sulfide oxidation, using sulfide:quinone oxidoreductase"/>
    <property type="evidence" value="ECO:0007669"/>
    <property type="project" value="TreeGrafter"/>
</dbReference>
<evidence type="ECO:0000256" key="12">
    <source>
        <dbReference type="ARBA" id="ARBA00059167"/>
    </source>
</evidence>
<dbReference type="Pfam" id="PF07992">
    <property type="entry name" value="Pyr_redox_2"/>
    <property type="match status" value="2"/>
</dbReference>
<organism evidence="18 19">
    <name type="scientific">Lingula anatina</name>
    <name type="common">Brachiopod</name>
    <name type="synonym">Lingula unguis</name>
    <dbReference type="NCBI Taxonomy" id="7574"/>
    <lineage>
        <taxon>Eukaryota</taxon>
        <taxon>Metazoa</taxon>
        <taxon>Spiralia</taxon>
        <taxon>Lophotrochozoa</taxon>
        <taxon>Brachiopoda</taxon>
        <taxon>Linguliformea</taxon>
        <taxon>Lingulata</taxon>
        <taxon>Lingulida</taxon>
        <taxon>Linguloidea</taxon>
        <taxon>Lingulidae</taxon>
        <taxon>Lingula</taxon>
    </lineage>
</organism>